<evidence type="ECO:0000313" key="2">
    <source>
        <dbReference type="Proteomes" id="UP000288361"/>
    </source>
</evidence>
<protein>
    <recommendedName>
        <fullName evidence="3">Bacteriophage CI repressor</fullName>
    </recommendedName>
</protein>
<gene>
    <name evidence="1" type="ORF">CWI73_00150</name>
</gene>
<reference evidence="1 2" key="1">
    <citation type="journal article" date="2011" name="Front. Microbiol.">
        <title>Genomic signatures of strain selection and enhancement in Bacillus atrophaeus var. globigii, a historical biowarfare simulant.</title>
        <authorList>
            <person name="Gibbons H.S."/>
            <person name="Broomall S.M."/>
            <person name="McNew L.A."/>
            <person name="Daligault H."/>
            <person name="Chapman C."/>
            <person name="Bruce D."/>
            <person name="Karavis M."/>
            <person name="Krepps M."/>
            <person name="McGregor P.A."/>
            <person name="Hong C."/>
            <person name="Park K.H."/>
            <person name="Akmal A."/>
            <person name="Feldman A."/>
            <person name="Lin J.S."/>
            <person name="Chang W.E."/>
            <person name="Higgs B.W."/>
            <person name="Demirev P."/>
            <person name="Lindquist J."/>
            <person name="Liem A."/>
            <person name="Fochler E."/>
            <person name="Read T.D."/>
            <person name="Tapia R."/>
            <person name="Johnson S."/>
            <person name="Bishop-Lilly K.A."/>
            <person name="Detter C."/>
            <person name="Han C."/>
            <person name="Sozhamannan S."/>
            <person name="Rosenzweig C.N."/>
            <person name="Skowronski E.W."/>
        </authorList>
    </citation>
    <scope>NUCLEOTIDE SEQUENCE [LARGE SCALE GENOMIC DNA]</scope>
    <source>
        <strain evidence="1 2">TPS4-2</strain>
    </source>
</reference>
<dbReference type="EMBL" id="PIQA01000001">
    <property type="protein sequence ID" value="RUO67321.1"/>
    <property type="molecule type" value="Genomic_DNA"/>
</dbReference>
<proteinExistence type="predicted"/>
<organism evidence="1 2">
    <name type="scientific">Idiomarina piscisalsi</name>
    <dbReference type="NCBI Taxonomy" id="1096243"/>
    <lineage>
        <taxon>Bacteria</taxon>
        <taxon>Pseudomonadati</taxon>
        <taxon>Pseudomonadota</taxon>
        <taxon>Gammaproteobacteria</taxon>
        <taxon>Alteromonadales</taxon>
        <taxon>Idiomarinaceae</taxon>
        <taxon>Idiomarina</taxon>
    </lineage>
</organism>
<dbReference type="InterPro" id="IPR010982">
    <property type="entry name" value="Lambda_DNA-bd_dom_sf"/>
</dbReference>
<name>A0A432YVI5_9GAMM</name>
<accession>A0A432YVI5</accession>
<dbReference type="Gene3D" id="1.10.260.40">
    <property type="entry name" value="lambda repressor-like DNA-binding domains"/>
    <property type="match status" value="1"/>
</dbReference>
<dbReference type="Proteomes" id="UP000288361">
    <property type="component" value="Unassembled WGS sequence"/>
</dbReference>
<dbReference type="AlphaFoldDB" id="A0A432YVI5"/>
<dbReference type="RefSeq" id="WP_126751005.1">
    <property type="nucleotide sequence ID" value="NZ_JBHUMT010000016.1"/>
</dbReference>
<evidence type="ECO:0008006" key="3">
    <source>
        <dbReference type="Google" id="ProtNLM"/>
    </source>
</evidence>
<comment type="caution">
    <text evidence="1">The sequence shown here is derived from an EMBL/GenBank/DDBJ whole genome shotgun (WGS) entry which is preliminary data.</text>
</comment>
<sequence>MDTEAPGFDPLSYTQVDDLSVTECFEKLKLVSNKSTYKDVAIWLGKTQMDYNNWRRSGKLPWFEIIRALLREGISLDWFFAPGQDLSKPQYVYSAADYTKASVREHEQWQRFNFLNAHRRVRPLLEKYQLESSRKAEAFLLECYLLSKDNFLNKEQAVELIARALAMDPPKTEELR</sequence>
<dbReference type="GO" id="GO:0003677">
    <property type="term" value="F:DNA binding"/>
    <property type="evidence" value="ECO:0007669"/>
    <property type="project" value="InterPro"/>
</dbReference>
<evidence type="ECO:0000313" key="1">
    <source>
        <dbReference type="EMBL" id="RUO67321.1"/>
    </source>
</evidence>